<comment type="caution">
    <text evidence="5">The sequence shown here is derived from an EMBL/GenBank/DDBJ whole genome shotgun (WGS) entry which is preliminary data.</text>
</comment>
<dbReference type="SMART" id="SM00456">
    <property type="entry name" value="WW"/>
    <property type="match status" value="1"/>
</dbReference>
<evidence type="ECO:0000259" key="4">
    <source>
        <dbReference type="PROSITE" id="PS50020"/>
    </source>
</evidence>
<keyword evidence="2" id="KW-0472">Membrane</keyword>
<evidence type="ECO:0000256" key="1">
    <source>
        <dbReference type="SAM" id="MobiDB-lite"/>
    </source>
</evidence>
<dbReference type="InterPro" id="IPR036020">
    <property type="entry name" value="WW_dom_sf"/>
</dbReference>
<dbReference type="PROSITE" id="PS50020">
    <property type="entry name" value="WW_DOMAIN_2"/>
    <property type="match status" value="1"/>
</dbReference>
<evidence type="ECO:0000256" key="3">
    <source>
        <dbReference type="SAM" id="SignalP"/>
    </source>
</evidence>
<dbReference type="InterPro" id="IPR001202">
    <property type="entry name" value="WW_dom"/>
</dbReference>
<feature type="chain" id="PRO_5046850834" description="WW domain-containing protein" evidence="3">
    <location>
        <begin position="18"/>
        <end position="206"/>
    </location>
</feature>
<evidence type="ECO:0000256" key="2">
    <source>
        <dbReference type="SAM" id="Phobius"/>
    </source>
</evidence>
<feature type="domain" description="WW" evidence="4">
    <location>
        <begin position="165"/>
        <end position="199"/>
    </location>
</feature>
<name>A0ABQ6MXR7_9STRA</name>
<protein>
    <recommendedName>
        <fullName evidence="4">WW domain-containing protein</fullName>
    </recommendedName>
</protein>
<keyword evidence="3" id="KW-0732">Signal</keyword>
<organism evidence="5 6">
    <name type="scientific">Tetraparma gracilis</name>
    <dbReference type="NCBI Taxonomy" id="2962635"/>
    <lineage>
        <taxon>Eukaryota</taxon>
        <taxon>Sar</taxon>
        <taxon>Stramenopiles</taxon>
        <taxon>Ochrophyta</taxon>
        <taxon>Bolidophyceae</taxon>
        <taxon>Parmales</taxon>
        <taxon>Triparmaceae</taxon>
        <taxon>Tetraparma</taxon>
    </lineage>
</organism>
<dbReference type="Proteomes" id="UP001165060">
    <property type="component" value="Unassembled WGS sequence"/>
</dbReference>
<keyword evidence="2" id="KW-1133">Transmembrane helix</keyword>
<keyword evidence="6" id="KW-1185">Reference proteome</keyword>
<dbReference type="SUPFAM" id="SSF51045">
    <property type="entry name" value="WW domain"/>
    <property type="match status" value="1"/>
</dbReference>
<feature type="signal peptide" evidence="3">
    <location>
        <begin position="1"/>
        <end position="17"/>
    </location>
</feature>
<evidence type="ECO:0000313" key="5">
    <source>
        <dbReference type="EMBL" id="GMI34813.1"/>
    </source>
</evidence>
<keyword evidence="2" id="KW-0812">Transmembrane</keyword>
<feature type="transmembrane region" description="Helical" evidence="2">
    <location>
        <begin position="33"/>
        <end position="55"/>
    </location>
</feature>
<feature type="region of interest" description="Disordered" evidence="1">
    <location>
        <begin position="148"/>
        <end position="170"/>
    </location>
</feature>
<evidence type="ECO:0000313" key="6">
    <source>
        <dbReference type="Proteomes" id="UP001165060"/>
    </source>
</evidence>
<accession>A0ABQ6MXR7</accession>
<dbReference type="CDD" id="cd00201">
    <property type="entry name" value="WW"/>
    <property type="match status" value="1"/>
</dbReference>
<dbReference type="Pfam" id="PF00397">
    <property type="entry name" value="WW"/>
    <property type="match status" value="1"/>
</dbReference>
<gene>
    <name evidence="5" type="ORF">TeGR_g8061</name>
</gene>
<feature type="region of interest" description="Disordered" evidence="1">
    <location>
        <begin position="90"/>
        <end position="122"/>
    </location>
</feature>
<sequence length="206" mass="23254">MHNAPLLLLLLPFMAEAHDRTLNERVHEFLSENWWFCVILFFTGLLILTLAFFWLSDVSAIGCFCFHIRHNTADLDEADLELAGIRRPQLTSKPSGKMSRQTSSKMKRQSTKGGSARRLSQKVKNTEVKLRSFSVYNALKVEKGLGNYQAQEDTGGPPPVLTKPSGSLSPWQQVLDPESNHYYYRHNVSGEVQWEEPAEGYVAAAV</sequence>
<feature type="compositionally biased region" description="Polar residues" evidence="1">
    <location>
        <begin position="90"/>
        <end position="104"/>
    </location>
</feature>
<dbReference type="Gene3D" id="2.20.70.10">
    <property type="match status" value="1"/>
</dbReference>
<proteinExistence type="predicted"/>
<dbReference type="EMBL" id="BRYB01000658">
    <property type="protein sequence ID" value="GMI34813.1"/>
    <property type="molecule type" value="Genomic_DNA"/>
</dbReference>
<reference evidence="5 6" key="1">
    <citation type="journal article" date="2023" name="Commun. Biol.">
        <title>Genome analysis of Parmales, the sister group of diatoms, reveals the evolutionary specialization of diatoms from phago-mixotrophs to photoautotrophs.</title>
        <authorList>
            <person name="Ban H."/>
            <person name="Sato S."/>
            <person name="Yoshikawa S."/>
            <person name="Yamada K."/>
            <person name="Nakamura Y."/>
            <person name="Ichinomiya M."/>
            <person name="Sato N."/>
            <person name="Blanc-Mathieu R."/>
            <person name="Endo H."/>
            <person name="Kuwata A."/>
            <person name="Ogata H."/>
        </authorList>
    </citation>
    <scope>NUCLEOTIDE SEQUENCE [LARGE SCALE GENOMIC DNA]</scope>
</reference>